<dbReference type="EMBL" id="JABCKV010000211">
    <property type="protein sequence ID" value="KAG5642160.1"/>
    <property type="molecule type" value="Genomic_DNA"/>
</dbReference>
<keyword evidence="4" id="KW-0862">Zinc</keyword>
<dbReference type="SMART" id="SM00355">
    <property type="entry name" value="ZnF_C2H2"/>
    <property type="match status" value="2"/>
</dbReference>
<gene>
    <name evidence="8" type="ORF">DXG03_003544</name>
</gene>
<feature type="compositionally biased region" description="Low complexity" evidence="6">
    <location>
        <begin position="340"/>
        <end position="364"/>
    </location>
</feature>
<dbReference type="OrthoDB" id="6365676at2759"/>
<dbReference type="FunFam" id="3.30.160.60:FF:000100">
    <property type="entry name" value="Zinc finger 45-like"/>
    <property type="match status" value="1"/>
</dbReference>
<feature type="region of interest" description="Disordered" evidence="6">
    <location>
        <begin position="340"/>
        <end position="373"/>
    </location>
</feature>
<accession>A0A9P7G7H6</accession>
<dbReference type="GO" id="GO:0005667">
    <property type="term" value="C:transcription regulator complex"/>
    <property type="evidence" value="ECO:0007669"/>
    <property type="project" value="TreeGrafter"/>
</dbReference>
<dbReference type="SUPFAM" id="SSF57667">
    <property type="entry name" value="beta-beta-alpha zinc fingers"/>
    <property type="match status" value="1"/>
</dbReference>
<feature type="region of interest" description="Disordered" evidence="6">
    <location>
        <begin position="490"/>
        <end position="615"/>
    </location>
</feature>
<protein>
    <recommendedName>
        <fullName evidence="7">C2H2-type domain-containing protein</fullName>
    </recommendedName>
</protein>
<evidence type="ECO:0000256" key="1">
    <source>
        <dbReference type="ARBA" id="ARBA00022723"/>
    </source>
</evidence>
<feature type="compositionally biased region" description="Basic and acidic residues" evidence="6">
    <location>
        <begin position="492"/>
        <end position="505"/>
    </location>
</feature>
<evidence type="ECO:0000256" key="3">
    <source>
        <dbReference type="ARBA" id="ARBA00022771"/>
    </source>
</evidence>
<evidence type="ECO:0000259" key="7">
    <source>
        <dbReference type="PROSITE" id="PS50157"/>
    </source>
</evidence>
<feature type="domain" description="C2H2-type" evidence="7">
    <location>
        <begin position="762"/>
        <end position="786"/>
    </location>
</feature>
<feature type="region of interest" description="Disordered" evidence="6">
    <location>
        <begin position="693"/>
        <end position="718"/>
    </location>
</feature>
<dbReference type="AlphaFoldDB" id="A0A9P7G7H6"/>
<dbReference type="PROSITE" id="PS00028">
    <property type="entry name" value="ZINC_FINGER_C2H2_1"/>
    <property type="match status" value="2"/>
</dbReference>
<dbReference type="GO" id="GO:0008270">
    <property type="term" value="F:zinc ion binding"/>
    <property type="evidence" value="ECO:0007669"/>
    <property type="project" value="UniProtKB-KW"/>
</dbReference>
<dbReference type="InterPro" id="IPR036236">
    <property type="entry name" value="Znf_C2H2_sf"/>
</dbReference>
<dbReference type="GO" id="GO:0000978">
    <property type="term" value="F:RNA polymerase II cis-regulatory region sequence-specific DNA binding"/>
    <property type="evidence" value="ECO:0007669"/>
    <property type="project" value="TreeGrafter"/>
</dbReference>
<dbReference type="PANTHER" id="PTHR14003:SF19">
    <property type="entry name" value="YY2 TRANSCRIPTION FACTOR"/>
    <property type="match status" value="1"/>
</dbReference>
<keyword evidence="1" id="KW-0479">Metal-binding</keyword>
<sequence length="791" mass="85793">MESYIYETVTLSPTQVSEGFLYTINSRPPSFFTANVKSLCIPGDIHPDAALRVLTVCQGVVNLAFWISDYRPTPPPFSAIASLRPQRLSLNTGGLFGRICPDFTHPFFEQVTHLEVVDWPGMLISGSHFQLLPALTHLALDLDQLDELVIKQLRLILETCERLRVLLCLVRYAVDIPVASAALAGLDDGVGKLAVLSEGSDVLENWEGSLAGSSDTSLWTYAEQINEAKKAAHYRTSVTSVFSSHINAQSLFPSRNGLAMDMTPQQRDDVALAHYLGSAHTTMSSRGLHWQEADHESFGEDHLVLYPPSLAAAWSEDAHKFLVDNHPVVLEEHELDLALSDRSTTTPSDSGSRGSSNSFSTGSEPSHEEASLGSEWQAFPGYSTRGQMALQLSNSAMYGLVDRNQYADTLFAHPSDGHSMTVNPATFHQTPSQEGCAVPLRHQPHSPLPSSSSPLSSNDHRCVSLSDLTAPYVPDSQAHLGPDFRMISSSEDFSRKRSRGVESRGRASNRGVRGRGGRVMTRGTTCNKRRTPSFTSSSSDSDDNAPAVKRPRANKKASSAMAAGDEEDSDGADDSDVYAPSRSSSPDASTSEYSDGEPYPTFRTPRKASKPTKGKTFLNIGAADALAQMTSSSTYARSSSSMDPDGEWEDASSAIAKKSRPVPLPVPVPHLTKNSRGRKVPFVDARAARGLPLHDSTYDGDGERSSMRGAPSRQGRGRAVARGRNAGGRAFVCTVTGCGKCFIRGEHLKRHIRSIHTHEKPHPCPYPGCGKSFSRRDNLGQHVRLHLIGAA</sequence>
<keyword evidence="2" id="KW-0677">Repeat</keyword>
<reference evidence="8" key="2">
    <citation type="submission" date="2021-10" db="EMBL/GenBank/DDBJ databases">
        <title>Phylogenomics reveals ancestral predisposition of the termite-cultivated fungus Termitomyces towards a domesticated lifestyle.</title>
        <authorList>
            <person name="Auxier B."/>
            <person name="Grum-Grzhimaylo A."/>
            <person name="Cardenas M.E."/>
            <person name="Lodge J.D."/>
            <person name="Laessoe T."/>
            <person name="Pedersen O."/>
            <person name="Smith M.E."/>
            <person name="Kuyper T.W."/>
            <person name="Franco-Molano E.A."/>
            <person name="Baroni T.J."/>
            <person name="Aanen D.K."/>
        </authorList>
    </citation>
    <scope>NUCLEOTIDE SEQUENCE</scope>
    <source>
        <strain evidence="8">AP01</strain>
        <tissue evidence="8">Mycelium</tissue>
    </source>
</reference>
<feature type="compositionally biased region" description="Low complexity" evidence="6">
    <location>
        <begin position="579"/>
        <end position="591"/>
    </location>
</feature>
<evidence type="ECO:0000256" key="2">
    <source>
        <dbReference type="ARBA" id="ARBA00022737"/>
    </source>
</evidence>
<comment type="caution">
    <text evidence="8">The sequence shown here is derived from an EMBL/GenBank/DDBJ whole genome shotgun (WGS) entry which is preliminary data.</text>
</comment>
<keyword evidence="3 5" id="KW-0863">Zinc-finger</keyword>
<evidence type="ECO:0000256" key="6">
    <source>
        <dbReference type="SAM" id="MobiDB-lite"/>
    </source>
</evidence>
<proteinExistence type="predicted"/>
<evidence type="ECO:0000313" key="9">
    <source>
        <dbReference type="Proteomes" id="UP000775547"/>
    </source>
</evidence>
<dbReference type="Pfam" id="PF00096">
    <property type="entry name" value="zf-C2H2"/>
    <property type="match status" value="2"/>
</dbReference>
<dbReference type="GO" id="GO:0000981">
    <property type="term" value="F:DNA-binding transcription factor activity, RNA polymerase II-specific"/>
    <property type="evidence" value="ECO:0007669"/>
    <property type="project" value="TreeGrafter"/>
</dbReference>
<dbReference type="PANTHER" id="PTHR14003">
    <property type="entry name" value="TRANSCRIPTIONAL REPRESSOR PROTEIN YY"/>
    <property type="match status" value="1"/>
</dbReference>
<name>A0A9P7G7H6_9AGAR</name>
<dbReference type="GO" id="GO:0031519">
    <property type="term" value="C:PcG protein complex"/>
    <property type="evidence" value="ECO:0007669"/>
    <property type="project" value="TreeGrafter"/>
</dbReference>
<feature type="compositionally biased region" description="Low complexity" evidence="6">
    <location>
        <begin position="448"/>
        <end position="457"/>
    </location>
</feature>
<dbReference type="GO" id="GO:0000785">
    <property type="term" value="C:chromatin"/>
    <property type="evidence" value="ECO:0007669"/>
    <property type="project" value="TreeGrafter"/>
</dbReference>
<feature type="domain" description="C2H2-type" evidence="7">
    <location>
        <begin position="731"/>
        <end position="761"/>
    </location>
</feature>
<dbReference type="Gene3D" id="3.30.160.60">
    <property type="entry name" value="Classic Zinc Finger"/>
    <property type="match status" value="2"/>
</dbReference>
<feature type="region of interest" description="Disordered" evidence="6">
    <location>
        <begin position="635"/>
        <end position="675"/>
    </location>
</feature>
<evidence type="ECO:0000313" key="8">
    <source>
        <dbReference type="EMBL" id="KAG5642160.1"/>
    </source>
</evidence>
<dbReference type="Proteomes" id="UP000775547">
    <property type="component" value="Unassembled WGS sequence"/>
</dbReference>
<feature type="compositionally biased region" description="Acidic residues" evidence="6">
    <location>
        <begin position="564"/>
        <end position="576"/>
    </location>
</feature>
<feature type="region of interest" description="Disordered" evidence="6">
    <location>
        <begin position="429"/>
        <end position="460"/>
    </location>
</feature>
<reference evidence="8" key="1">
    <citation type="submission" date="2020-07" db="EMBL/GenBank/DDBJ databases">
        <authorList>
            <person name="Nieuwenhuis M."/>
            <person name="Van De Peppel L.J.J."/>
        </authorList>
    </citation>
    <scope>NUCLEOTIDE SEQUENCE</scope>
    <source>
        <strain evidence="8">AP01</strain>
        <tissue evidence="8">Mycelium</tissue>
    </source>
</reference>
<dbReference type="InterPro" id="IPR013087">
    <property type="entry name" value="Znf_C2H2_type"/>
</dbReference>
<evidence type="ECO:0000256" key="5">
    <source>
        <dbReference type="PROSITE-ProRule" id="PRU00042"/>
    </source>
</evidence>
<dbReference type="PROSITE" id="PS50157">
    <property type="entry name" value="ZINC_FINGER_C2H2_2"/>
    <property type="match status" value="2"/>
</dbReference>
<keyword evidence="9" id="KW-1185">Reference proteome</keyword>
<evidence type="ECO:0000256" key="4">
    <source>
        <dbReference type="ARBA" id="ARBA00022833"/>
    </source>
</evidence>
<feature type="compositionally biased region" description="Basic residues" evidence="6">
    <location>
        <begin position="604"/>
        <end position="613"/>
    </location>
</feature>
<organism evidence="8 9">
    <name type="scientific">Asterophora parasitica</name>
    <dbReference type="NCBI Taxonomy" id="117018"/>
    <lineage>
        <taxon>Eukaryota</taxon>
        <taxon>Fungi</taxon>
        <taxon>Dikarya</taxon>
        <taxon>Basidiomycota</taxon>
        <taxon>Agaricomycotina</taxon>
        <taxon>Agaricomycetes</taxon>
        <taxon>Agaricomycetidae</taxon>
        <taxon>Agaricales</taxon>
        <taxon>Tricholomatineae</taxon>
        <taxon>Lyophyllaceae</taxon>
        <taxon>Asterophora</taxon>
    </lineage>
</organism>